<evidence type="ECO:0000313" key="2">
    <source>
        <dbReference type="EMBL" id="GLS68931.1"/>
    </source>
</evidence>
<organism evidence="2 3">
    <name type="scientific">Methylobacterium tardum</name>
    <dbReference type="NCBI Taxonomy" id="374432"/>
    <lineage>
        <taxon>Bacteria</taxon>
        <taxon>Pseudomonadati</taxon>
        <taxon>Pseudomonadota</taxon>
        <taxon>Alphaproteobacteria</taxon>
        <taxon>Hyphomicrobiales</taxon>
        <taxon>Methylobacteriaceae</taxon>
        <taxon>Methylobacterium</taxon>
    </lineage>
</organism>
<dbReference type="InterPro" id="IPR035965">
    <property type="entry name" value="PAS-like_dom_sf"/>
</dbReference>
<accession>A0AA37T8U4</accession>
<dbReference type="Gene3D" id="2.10.70.100">
    <property type="match status" value="1"/>
</dbReference>
<dbReference type="InterPro" id="IPR000014">
    <property type="entry name" value="PAS"/>
</dbReference>
<comment type="caution">
    <text evidence="2">The sequence shown here is derived from an EMBL/GenBank/DDBJ whole genome shotgun (WGS) entry which is preliminary data.</text>
</comment>
<proteinExistence type="predicted"/>
<protein>
    <recommendedName>
        <fullName evidence="1">PAS fold-3 domain-containing protein</fullName>
    </recommendedName>
</protein>
<dbReference type="SUPFAM" id="SSF55785">
    <property type="entry name" value="PYP-like sensor domain (PAS domain)"/>
    <property type="match status" value="1"/>
</dbReference>
<name>A0AA37T8U4_9HYPH</name>
<dbReference type="Gene3D" id="3.30.450.20">
    <property type="entry name" value="PAS domain"/>
    <property type="match status" value="1"/>
</dbReference>
<evidence type="ECO:0000313" key="3">
    <source>
        <dbReference type="Proteomes" id="UP001157440"/>
    </source>
</evidence>
<dbReference type="CDD" id="cd00130">
    <property type="entry name" value="PAS"/>
    <property type="match status" value="1"/>
</dbReference>
<dbReference type="Proteomes" id="UP001157440">
    <property type="component" value="Unassembled WGS sequence"/>
</dbReference>
<dbReference type="Pfam" id="PF08447">
    <property type="entry name" value="PAS_3"/>
    <property type="match status" value="1"/>
</dbReference>
<dbReference type="InterPro" id="IPR013655">
    <property type="entry name" value="PAS_fold_3"/>
</dbReference>
<keyword evidence="3" id="KW-1185">Reference proteome</keyword>
<gene>
    <name evidence="2" type="ORF">GCM10007890_09430</name>
</gene>
<evidence type="ECO:0000259" key="1">
    <source>
        <dbReference type="Pfam" id="PF08447"/>
    </source>
</evidence>
<dbReference type="RefSeq" id="WP_238195884.1">
    <property type="nucleotide sequence ID" value="NZ_BPQZ01000007.1"/>
</dbReference>
<dbReference type="EMBL" id="BSPL01000008">
    <property type="protein sequence ID" value="GLS68931.1"/>
    <property type="molecule type" value="Genomic_DNA"/>
</dbReference>
<reference evidence="3" key="1">
    <citation type="journal article" date="2019" name="Int. J. Syst. Evol. Microbiol.">
        <title>The Global Catalogue of Microorganisms (GCM) 10K type strain sequencing project: providing services to taxonomists for standard genome sequencing and annotation.</title>
        <authorList>
            <consortium name="The Broad Institute Genomics Platform"/>
            <consortium name="The Broad Institute Genome Sequencing Center for Infectious Disease"/>
            <person name="Wu L."/>
            <person name="Ma J."/>
        </authorList>
    </citation>
    <scope>NUCLEOTIDE SEQUENCE [LARGE SCALE GENOMIC DNA]</scope>
    <source>
        <strain evidence="3">NBRC 103632</strain>
    </source>
</reference>
<feature type="domain" description="PAS fold-3" evidence="1">
    <location>
        <begin position="56"/>
        <end position="109"/>
    </location>
</feature>
<dbReference type="AlphaFoldDB" id="A0AA37T8U4"/>
<sequence length="187" mass="19728">MLLASTAAPALQAAGFVGTWDTDVPAGRSVLDAGAATMLAGDLSLAGRPLPLDVALGRVHPEDRDWVFGKIRRVRQEGGPVSLEFRIVTGTGETRWILNRGCLTPDAAGTLRGRGAYIDITDLHSRSAALPDGSGAPEPSEAEHLDAAADHCLRVHTALEHHGDTYLRMISGMLLLGIGRAIARRAP</sequence>